<dbReference type="PANTHER" id="PTHR30176">
    <property type="entry name" value="FERREDOXIN-TYPE PROTEIN NAPH"/>
    <property type="match status" value="1"/>
</dbReference>
<keyword evidence="5" id="KW-0408">Iron</keyword>
<feature type="domain" description="4Fe-4S ferredoxin-type" evidence="8">
    <location>
        <begin position="188"/>
        <end position="226"/>
    </location>
</feature>
<keyword evidence="1" id="KW-0813">Transport</keyword>
<evidence type="ECO:0000313" key="9">
    <source>
        <dbReference type="EMBL" id="KXB31002.1"/>
    </source>
</evidence>
<keyword evidence="7" id="KW-0812">Transmembrane</keyword>
<dbReference type="Pfam" id="PF12801">
    <property type="entry name" value="Fer4_5"/>
    <property type="match status" value="2"/>
</dbReference>
<dbReference type="GO" id="GO:0005886">
    <property type="term" value="C:plasma membrane"/>
    <property type="evidence" value="ECO:0007669"/>
    <property type="project" value="TreeGrafter"/>
</dbReference>
<protein>
    <submittedName>
        <fullName evidence="9">4Fe-4S binding protein</fullName>
    </submittedName>
</protein>
<gene>
    <name evidence="9" type="ORF">AT959_09870</name>
</gene>
<feature type="domain" description="4Fe-4S ferredoxin-type" evidence="8">
    <location>
        <begin position="75"/>
        <end position="111"/>
    </location>
</feature>
<feature type="transmembrane region" description="Helical" evidence="7">
    <location>
        <begin position="67"/>
        <end position="87"/>
    </location>
</feature>
<evidence type="ECO:0000256" key="3">
    <source>
        <dbReference type="ARBA" id="ARBA00022723"/>
    </source>
</evidence>
<proteinExistence type="predicted"/>
<dbReference type="PANTHER" id="PTHR30176:SF3">
    <property type="entry name" value="FERREDOXIN-TYPE PROTEIN NAPH"/>
    <property type="match status" value="1"/>
</dbReference>
<feature type="transmembrane region" description="Helical" evidence="7">
    <location>
        <begin position="185"/>
        <end position="206"/>
    </location>
</feature>
<feature type="transmembrane region" description="Helical" evidence="7">
    <location>
        <begin position="12"/>
        <end position="32"/>
    </location>
</feature>
<dbReference type="EMBL" id="LODL01000019">
    <property type="protein sequence ID" value="KXB31002.1"/>
    <property type="molecule type" value="Genomic_DNA"/>
</dbReference>
<evidence type="ECO:0000313" key="10">
    <source>
        <dbReference type="Proteomes" id="UP000070186"/>
    </source>
</evidence>
<name>A0A133XJ81_9RHOO</name>
<organism evidence="9 10">
    <name type="scientific">Dechloromonas denitrificans</name>
    <dbReference type="NCBI Taxonomy" id="281362"/>
    <lineage>
        <taxon>Bacteria</taxon>
        <taxon>Pseudomonadati</taxon>
        <taxon>Pseudomonadota</taxon>
        <taxon>Betaproteobacteria</taxon>
        <taxon>Rhodocyclales</taxon>
        <taxon>Azonexaceae</taxon>
        <taxon>Dechloromonas</taxon>
    </lineage>
</organism>
<reference evidence="9 10" key="1">
    <citation type="submission" date="2015-12" db="EMBL/GenBank/DDBJ databases">
        <title>Nitrous oxide reduction kinetics distinguish bacteria harboring typical versus atypical NosZ.</title>
        <authorList>
            <person name="Yoon S."/>
            <person name="Nissen S."/>
            <person name="Park D."/>
            <person name="Sanford R.A."/>
            <person name="Loeffler F.E."/>
        </authorList>
    </citation>
    <scope>NUCLEOTIDE SEQUENCE [LARGE SCALE GENOMIC DNA]</scope>
    <source>
        <strain evidence="9 10">ATCC BAA-841</strain>
    </source>
</reference>
<evidence type="ECO:0000256" key="7">
    <source>
        <dbReference type="SAM" id="Phobius"/>
    </source>
</evidence>
<dbReference type="RefSeq" id="WP_066882803.1">
    <property type="nucleotide sequence ID" value="NZ_LODL01000019.1"/>
</dbReference>
<evidence type="ECO:0000256" key="4">
    <source>
        <dbReference type="ARBA" id="ARBA00022982"/>
    </source>
</evidence>
<dbReference type="GO" id="GO:0046872">
    <property type="term" value="F:metal ion binding"/>
    <property type="evidence" value="ECO:0007669"/>
    <property type="project" value="UniProtKB-KW"/>
</dbReference>
<dbReference type="Proteomes" id="UP000070186">
    <property type="component" value="Unassembled WGS sequence"/>
</dbReference>
<keyword evidence="4" id="KW-0249">Electron transport</keyword>
<evidence type="ECO:0000256" key="1">
    <source>
        <dbReference type="ARBA" id="ARBA00022448"/>
    </source>
</evidence>
<keyword evidence="3" id="KW-0479">Metal-binding</keyword>
<dbReference type="AlphaFoldDB" id="A0A133XJ81"/>
<dbReference type="InterPro" id="IPR017896">
    <property type="entry name" value="4Fe4S_Fe-S-bd"/>
</dbReference>
<dbReference type="SUPFAM" id="SSF54862">
    <property type="entry name" value="4Fe-4S ferredoxins"/>
    <property type="match status" value="1"/>
</dbReference>
<keyword evidence="6" id="KW-0411">Iron-sulfur</keyword>
<evidence type="ECO:0000256" key="2">
    <source>
        <dbReference type="ARBA" id="ARBA00022485"/>
    </source>
</evidence>
<dbReference type="InterPro" id="IPR051684">
    <property type="entry name" value="Electron_Trans/Redox"/>
</dbReference>
<dbReference type="STRING" id="281362.AT959_09870"/>
<keyword evidence="2" id="KW-0004">4Fe-4S</keyword>
<keyword evidence="7" id="KW-1133">Transmembrane helix</keyword>
<evidence type="ECO:0000256" key="6">
    <source>
        <dbReference type="ARBA" id="ARBA00023014"/>
    </source>
</evidence>
<evidence type="ECO:0000256" key="5">
    <source>
        <dbReference type="ARBA" id="ARBA00023004"/>
    </source>
</evidence>
<keyword evidence="7" id="KW-0472">Membrane</keyword>
<comment type="caution">
    <text evidence="9">The sequence shown here is derived from an EMBL/GenBank/DDBJ whole genome shotgun (WGS) entry which is preliminary data.</text>
</comment>
<accession>A0A133XJ81</accession>
<feature type="transmembrane region" description="Helical" evidence="7">
    <location>
        <begin position="142"/>
        <end position="165"/>
    </location>
</feature>
<sequence length="323" mass="36267">MKKAPLQRYRVLAQIGFFALFTLTPLFDLFRYDLTEKHAYFLTYPWHLGIDELIAGTGDPQTAAVNIILYLFLPILGAGALIIGVAWKWGRLYCGWLCPHFSVVETINRLMLSATGKHSVWDKKQTPPWEPDGTPARRDKRYWLLVVPAAIGFAFAWAVVGLTYLMPPFQVYHGLATFTLYRGEVIFLTAATTVLSLEFLFARHLFCRYGCAIGIFQSFAWIVNKKAMVVGFERKRLTDCASCLEGHGSACDAVCPMRLKPRNVKRWMFACTQCGQCISACSTVNRNNPDGQLLRWVTNQAAERNEAGFSALSNTDEDAGGKI</sequence>
<evidence type="ECO:0000259" key="8">
    <source>
        <dbReference type="Pfam" id="PF12801"/>
    </source>
</evidence>
<keyword evidence="10" id="KW-1185">Reference proteome</keyword>
<dbReference type="GO" id="GO:0051539">
    <property type="term" value="F:4 iron, 4 sulfur cluster binding"/>
    <property type="evidence" value="ECO:0007669"/>
    <property type="project" value="UniProtKB-KW"/>
</dbReference>